<organism evidence="3 4">
    <name type="scientific">Falco tinnunculus</name>
    <name type="common">Common kestrel</name>
    <dbReference type="NCBI Taxonomy" id="100819"/>
    <lineage>
        <taxon>Eukaryota</taxon>
        <taxon>Metazoa</taxon>
        <taxon>Chordata</taxon>
        <taxon>Craniata</taxon>
        <taxon>Vertebrata</taxon>
        <taxon>Euteleostomi</taxon>
        <taxon>Archelosauria</taxon>
        <taxon>Archosauria</taxon>
        <taxon>Dinosauria</taxon>
        <taxon>Saurischia</taxon>
        <taxon>Theropoda</taxon>
        <taxon>Coelurosauria</taxon>
        <taxon>Aves</taxon>
        <taxon>Neognathae</taxon>
        <taxon>Neoaves</taxon>
        <taxon>Telluraves</taxon>
        <taxon>Australaves</taxon>
        <taxon>Falconiformes</taxon>
        <taxon>Falconidae</taxon>
        <taxon>Falco</taxon>
    </lineage>
</organism>
<accession>A0A8C4UCY1</accession>
<feature type="compositionally biased region" description="Pro residues" evidence="1">
    <location>
        <begin position="74"/>
        <end position="84"/>
    </location>
</feature>
<evidence type="ECO:0000256" key="2">
    <source>
        <dbReference type="SAM" id="Phobius"/>
    </source>
</evidence>
<dbReference type="Proteomes" id="UP000694562">
    <property type="component" value="Unplaced"/>
</dbReference>
<reference evidence="3" key="1">
    <citation type="submission" date="2025-08" db="UniProtKB">
        <authorList>
            <consortium name="Ensembl"/>
        </authorList>
    </citation>
    <scope>IDENTIFICATION</scope>
</reference>
<dbReference type="AlphaFoldDB" id="A0A8C4UCY1"/>
<feature type="transmembrane region" description="Helical" evidence="2">
    <location>
        <begin position="47"/>
        <end position="65"/>
    </location>
</feature>
<protein>
    <submittedName>
        <fullName evidence="3">Uncharacterized protein</fullName>
    </submittedName>
</protein>
<keyword evidence="2" id="KW-0812">Transmembrane</keyword>
<dbReference type="Ensembl" id="ENSFTIT00000011847.1">
    <property type="protein sequence ID" value="ENSFTIP00000011353.1"/>
    <property type="gene ID" value="ENSFTIG00000007602.1"/>
</dbReference>
<feature type="region of interest" description="Disordered" evidence="1">
    <location>
        <begin position="136"/>
        <end position="156"/>
    </location>
</feature>
<name>A0A8C4UCY1_FALTI</name>
<feature type="region of interest" description="Disordered" evidence="1">
    <location>
        <begin position="74"/>
        <end position="118"/>
    </location>
</feature>
<keyword evidence="4" id="KW-1185">Reference proteome</keyword>
<evidence type="ECO:0000256" key="1">
    <source>
        <dbReference type="SAM" id="MobiDB-lite"/>
    </source>
</evidence>
<keyword evidence="2" id="KW-1133">Transmembrane helix</keyword>
<reference evidence="3" key="2">
    <citation type="submission" date="2025-09" db="UniProtKB">
        <authorList>
            <consortium name="Ensembl"/>
        </authorList>
    </citation>
    <scope>IDENTIFICATION</scope>
</reference>
<evidence type="ECO:0000313" key="3">
    <source>
        <dbReference type="Ensembl" id="ENSFTIP00000011353.1"/>
    </source>
</evidence>
<evidence type="ECO:0000313" key="4">
    <source>
        <dbReference type="Proteomes" id="UP000694562"/>
    </source>
</evidence>
<proteinExistence type="predicted"/>
<sequence length="156" mass="16548">PALPSSDTGNESSAGCLLTLISWNELRKRINLAGLARSAAGCWGCLLPGRLIFFLVAVVVLWFGFRMRPAVTHPPAPCHPPSTLPVPGQSSSQQPGEPLQVPSRTRDPSGPWDLGENPADAIHPLRTYGNGSLNCTPGSAGEGMREGWRGEGFPLL</sequence>
<keyword evidence="2" id="KW-0472">Membrane</keyword>